<name>Q0RSV6_FRAAA</name>
<dbReference type="PANTHER" id="PTHR35908">
    <property type="entry name" value="HYPOTHETICAL FUSION PROTEIN"/>
    <property type="match status" value="1"/>
</dbReference>
<dbReference type="SUPFAM" id="SSF54593">
    <property type="entry name" value="Glyoxalase/Bleomycin resistance protein/Dihydroxybiphenyl dioxygenase"/>
    <property type="match status" value="1"/>
</dbReference>
<evidence type="ECO:0000259" key="2">
    <source>
        <dbReference type="PROSITE" id="PS51819"/>
    </source>
</evidence>
<accession>Q0RSV6</accession>
<evidence type="ECO:0000256" key="1">
    <source>
        <dbReference type="SAM" id="MobiDB-lite"/>
    </source>
</evidence>
<dbReference type="Gene3D" id="3.10.180.10">
    <property type="entry name" value="2,3-Dihydroxybiphenyl 1,2-Dioxygenase, domain 1"/>
    <property type="match status" value="1"/>
</dbReference>
<sequence length="158" mass="16369">MAGTGTEARTETPGGTVAEGVTPAAGVATAAWAGLMLDCPDAKELATFYGELTGWGVGGADDAGAWAYLSPPGTEIMIGFQQVADYHPPRWPDQEAPQQFHLDFRVADLPAAVGRAEELGATQAEFQPGGERWRVLLDPAGHPFCLCPPPPAAPADAG</sequence>
<dbReference type="CDD" id="cd06587">
    <property type="entry name" value="VOC"/>
    <property type="match status" value="1"/>
</dbReference>
<dbReference type="KEGG" id="fal:FRAAL0674"/>
<feature type="domain" description="VOC" evidence="2">
    <location>
        <begin position="31"/>
        <end position="149"/>
    </location>
</feature>
<dbReference type="InterPro" id="IPR037523">
    <property type="entry name" value="VOC_core"/>
</dbReference>
<dbReference type="InterPro" id="IPR041581">
    <property type="entry name" value="Glyoxalase_6"/>
</dbReference>
<dbReference type="PANTHER" id="PTHR35908:SF1">
    <property type="entry name" value="CONSERVED PROTEIN"/>
    <property type="match status" value="1"/>
</dbReference>
<dbReference type="Proteomes" id="UP000000657">
    <property type="component" value="Chromosome"/>
</dbReference>
<dbReference type="Pfam" id="PF18029">
    <property type="entry name" value="Glyoxalase_6"/>
    <property type="match status" value="1"/>
</dbReference>
<dbReference type="InterPro" id="IPR029068">
    <property type="entry name" value="Glyas_Bleomycin-R_OHBP_Dase"/>
</dbReference>
<dbReference type="HOGENOM" id="CLU_108054_2_1_11"/>
<dbReference type="OrthoDB" id="1645442at2"/>
<dbReference type="STRING" id="326424.FRAAL0674"/>
<proteinExistence type="predicted"/>
<keyword evidence="4" id="KW-1185">Reference proteome</keyword>
<dbReference type="AlphaFoldDB" id="Q0RSV6"/>
<evidence type="ECO:0000313" key="3">
    <source>
        <dbReference type="EMBL" id="CAJ59348.1"/>
    </source>
</evidence>
<dbReference type="EMBL" id="CT573213">
    <property type="protein sequence ID" value="CAJ59348.1"/>
    <property type="molecule type" value="Genomic_DNA"/>
</dbReference>
<feature type="region of interest" description="Disordered" evidence="1">
    <location>
        <begin position="1"/>
        <end position="20"/>
    </location>
</feature>
<organism evidence="3 4">
    <name type="scientific">Frankia alni (strain DSM 45986 / CECT 9034 / ACN14a)</name>
    <dbReference type="NCBI Taxonomy" id="326424"/>
    <lineage>
        <taxon>Bacteria</taxon>
        <taxon>Bacillati</taxon>
        <taxon>Actinomycetota</taxon>
        <taxon>Actinomycetes</taxon>
        <taxon>Frankiales</taxon>
        <taxon>Frankiaceae</taxon>
        <taxon>Frankia</taxon>
    </lineage>
</organism>
<gene>
    <name evidence="3" type="ordered locus">FRAAL0674</name>
</gene>
<dbReference type="eggNOG" id="COG0346">
    <property type="taxonomic scope" value="Bacteria"/>
</dbReference>
<dbReference type="PROSITE" id="PS51819">
    <property type="entry name" value="VOC"/>
    <property type="match status" value="1"/>
</dbReference>
<protein>
    <recommendedName>
        <fullName evidence="2">VOC domain-containing protein</fullName>
    </recommendedName>
</protein>
<reference evidence="3 4" key="1">
    <citation type="journal article" date="2007" name="Genome Res.">
        <title>Genome characteristics of facultatively symbiotic Frankia sp. strains reflect host range and host plant biogeography.</title>
        <authorList>
            <person name="Normand P."/>
            <person name="Lapierre P."/>
            <person name="Tisa L.S."/>
            <person name="Gogarten J.P."/>
            <person name="Alloisio N."/>
            <person name="Bagnarol E."/>
            <person name="Bassi C.A."/>
            <person name="Berry A.M."/>
            <person name="Bickhart D.M."/>
            <person name="Choisne N."/>
            <person name="Couloux A."/>
            <person name="Cournoyer B."/>
            <person name="Cruveiller S."/>
            <person name="Daubin V."/>
            <person name="Demange N."/>
            <person name="Francino M.P."/>
            <person name="Goltsman E."/>
            <person name="Huang Y."/>
            <person name="Kopp O.R."/>
            <person name="Labarre L."/>
            <person name="Lapidus A."/>
            <person name="Lavire C."/>
            <person name="Marechal J."/>
            <person name="Martinez M."/>
            <person name="Mastronunzio J.E."/>
            <person name="Mullin B.C."/>
            <person name="Niemann J."/>
            <person name="Pujic P."/>
            <person name="Rawnsley T."/>
            <person name="Rouy Z."/>
            <person name="Schenowitz C."/>
            <person name="Sellstedt A."/>
            <person name="Tavares F."/>
            <person name="Tomkins J.P."/>
            <person name="Vallenet D."/>
            <person name="Valverde C."/>
            <person name="Wall L.G."/>
            <person name="Wang Y."/>
            <person name="Medigue C."/>
            <person name="Benson D.R."/>
        </authorList>
    </citation>
    <scope>NUCLEOTIDE SEQUENCE [LARGE SCALE GENOMIC DNA]</scope>
    <source>
        <strain evidence="4">DSM 45986 / CECT 9034 / ACN14a</strain>
    </source>
</reference>
<evidence type="ECO:0000313" key="4">
    <source>
        <dbReference type="Proteomes" id="UP000000657"/>
    </source>
</evidence>